<accession>A0AAD2CMY8</accession>
<dbReference type="PANTHER" id="PTHR46277">
    <property type="entry name" value="OS03G0850700 PROTEIN"/>
    <property type="match status" value="1"/>
</dbReference>
<evidence type="ECO:0000313" key="2">
    <source>
        <dbReference type="EMBL" id="CAJ1937912.1"/>
    </source>
</evidence>
<dbReference type="SUPFAM" id="SSF52087">
    <property type="entry name" value="CRAL/TRIO domain"/>
    <property type="match status" value="1"/>
</dbReference>
<evidence type="ECO:0000313" key="3">
    <source>
        <dbReference type="Proteomes" id="UP001295423"/>
    </source>
</evidence>
<name>A0AAD2CMY8_9STRA</name>
<protein>
    <recommendedName>
        <fullName evidence="1">CRAL-TRIO domain-containing protein</fullName>
    </recommendedName>
</protein>
<dbReference type="Gene3D" id="3.40.525.10">
    <property type="entry name" value="CRAL-TRIO lipid binding domain"/>
    <property type="match status" value="1"/>
</dbReference>
<evidence type="ECO:0000259" key="1">
    <source>
        <dbReference type="PROSITE" id="PS50191"/>
    </source>
</evidence>
<dbReference type="PROSITE" id="PS50191">
    <property type="entry name" value="CRAL_TRIO"/>
    <property type="match status" value="1"/>
</dbReference>
<dbReference type="AlphaFoldDB" id="A0AAD2CMY8"/>
<proteinExistence type="predicted"/>
<dbReference type="CDD" id="cd00170">
    <property type="entry name" value="SEC14"/>
    <property type="match status" value="1"/>
</dbReference>
<organism evidence="2 3">
    <name type="scientific">Cylindrotheca closterium</name>
    <dbReference type="NCBI Taxonomy" id="2856"/>
    <lineage>
        <taxon>Eukaryota</taxon>
        <taxon>Sar</taxon>
        <taxon>Stramenopiles</taxon>
        <taxon>Ochrophyta</taxon>
        <taxon>Bacillariophyta</taxon>
        <taxon>Bacillariophyceae</taxon>
        <taxon>Bacillariophycidae</taxon>
        <taxon>Bacillariales</taxon>
        <taxon>Bacillariaceae</taxon>
        <taxon>Cylindrotheca</taxon>
    </lineage>
</organism>
<comment type="caution">
    <text evidence="2">The sequence shown here is derived from an EMBL/GenBank/DDBJ whole genome shotgun (WGS) entry which is preliminary data.</text>
</comment>
<dbReference type="Proteomes" id="UP001295423">
    <property type="component" value="Unassembled WGS sequence"/>
</dbReference>
<dbReference type="InterPro" id="IPR036865">
    <property type="entry name" value="CRAL-TRIO_dom_sf"/>
</dbReference>
<gene>
    <name evidence="2" type="ORF">CYCCA115_LOCUS5880</name>
</gene>
<dbReference type="EMBL" id="CAKOGP040000668">
    <property type="protein sequence ID" value="CAJ1937912.1"/>
    <property type="molecule type" value="Genomic_DNA"/>
</dbReference>
<keyword evidence="3" id="KW-1185">Reference proteome</keyword>
<dbReference type="InterPro" id="IPR001251">
    <property type="entry name" value="CRAL-TRIO_dom"/>
</dbReference>
<sequence length="277" mass="32610">MKFISIRQRKTKFSNLHKRNISSLTFPEDVSSTTNSMDSKQSEQVTLLQLREFCNLFHINLTEMQIYRYACFHEFDYDPARKAIEKSYDSPYLSLRMSGRMVDQFQTRAMLPLHGLRSKQRSQVIYMHAKRHLHTKENSKLFIDSLYYLLNDMSRTQDDCRNGVCVVVNMKGYGMKNYDLDTVIQAAKAAEGSMIPTRFTDVLFVDAPKVFMNGWKLLRPMLAPWLARKVHFIKPDKLDMFLMEGYEEFLPQELGGWKNSTELVEDYVDKKIYEERS</sequence>
<dbReference type="Pfam" id="PF00650">
    <property type="entry name" value="CRAL_TRIO"/>
    <property type="match status" value="1"/>
</dbReference>
<feature type="domain" description="CRAL-TRIO" evidence="1">
    <location>
        <begin position="101"/>
        <end position="262"/>
    </location>
</feature>
<dbReference type="PANTHER" id="PTHR46277:SF3">
    <property type="entry name" value="BINDING PROTEIN, PUTATIVE-RELATED"/>
    <property type="match status" value="1"/>
</dbReference>
<reference evidence="2" key="1">
    <citation type="submission" date="2023-08" db="EMBL/GenBank/DDBJ databases">
        <authorList>
            <person name="Audoor S."/>
            <person name="Bilcke G."/>
        </authorList>
    </citation>
    <scope>NUCLEOTIDE SEQUENCE</scope>
</reference>